<sequence length="202" mass="22247">MDKVRYNLVMNRVERINLISFNFVLFCSVLFLSFFPTANVKAQSLLGWEKADTAATQAKYDTATETTFSGNIGFLIQAVLSMLGVVFLILMVYAGYLWMTARGEEEQISKAHEIIIAAVIGMVIVVAAYSITTFVVPKILNKTGGSGASEEVGGTKVECCKLCKTGMSGWFKTECPQKPMTEKECLSLEYKYIGLKPASECK</sequence>
<keyword evidence="1" id="KW-0812">Transmembrane</keyword>
<accession>A0A1F6MV93</accession>
<name>A0A1F6MV93_9BACT</name>
<dbReference type="Proteomes" id="UP000178347">
    <property type="component" value="Unassembled WGS sequence"/>
</dbReference>
<evidence type="ECO:0000313" key="2">
    <source>
        <dbReference type="EMBL" id="OGH75615.1"/>
    </source>
</evidence>
<keyword evidence="1" id="KW-1133">Transmembrane helix</keyword>
<evidence type="ECO:0000313" key="3">
    <source>
        <dbReference type="Proteomes" id="UP000178347"/>
    </source>
</evidence>
<evidence type="ECO:0000256" key="1">
    <source>
        <dbReference type="SAM" id="Phobius"/>
    </source>
</evidence>
<dbReference type="Pfam" id="PF18895">
    <property type="entry name" value="T4SS_pilin"/>
    <property type="match status" value="1"/>
</dbReference>
<dbReference type="STRING" id="1798692.A3G00_03925"/>
<proteinExistence type="predicted"/>
<feature type="transmembrane region" description="Helical" evidence="1">
    <location>
        <begin position="74"/>
        <end position="99"/>
    </location>
</feature>
<feature type="transmembrane region" description="Helical" evidence="1">
    <location>
        <begin position="16"/>
        <end position="35"/>
    </location>
</feature>
<dbReference type="InterPro" id="IPR043993">
    <property type="entry name" value="T4SS_pilin"/>
</dbReference>
<comment type="caution">
    <text evidence="2">The sequence shown here is derived from an EMBL/GenBank/DDBJ whole genome shotgun (WGS) entry which is preliminary data.</text>
</comment>
<feature type="transmembrane region" description="Helical" evidence="1">
    <location>
        <begin position="111"/>
        <end position="131"/>
    </location>
</feature>
<organism evidence="2 3">
    <name type="scientific">Candidatus Magasanikbacteria bacterium RIFCSPLOWO2_12_FULL_43_12</name>
    <dbReference type="NCBI Taxonomy" id="1798692"/>
    <lineage>
        <taxon>Bacteria</taxon>
        <taxon>Candidatus Magasanikiibacteriota</taxon>
    </lineage>
</organism>
<gene>
    <name evidence="2" type="ORF">A3G00_03925</name>
</gene>
<keyword evidence="1" id="KW-0472">Membrane</keyword>
<reference evidence="2 3" key="1">
    <citation type="journal article" date="2016" name="Nat. Commun.">
        <title>Thousands of microbial genomes shed light on interconnected biogeochemical processes in an aquifer system.</title>
        <authorList>
            <person name="Anantharaman K."/>
            <person name="Brown C.T."/>
            <person name="Hug L.A."/>
            <person name="Sharon I."/>
            <person name="Castelle C.J."/>
            <person name="Probst A.J."/>
            <person name="Thomas B.C."/>
            <person name="Singh A."/>
            <person name="Wilkins M.J."/>
            <person name="Karaoz U."/>
            <person name="Brodie E.L."/>
            <person name="Williams K.H."/>
            <person name="Hubbard S.S."/>
            <person name="Banfield J.F."/>
        </authorList>
    </citation>
    <scope>NUCLEOTIDE SEQUENCE [LARGE SCALE GENOMIC DNA]</scope>
</reference>
<dbReference type="EMBL" id="MFQN01000004">
    <property type="protein sequence ID" value="OGH75615.1"/>
    <property type="molecule type" value="Genomic_DNA"/>
</dbReference>
<protein>
    <submittedName>
        <fullName evidence="2">Uncharacterized protein</fullName>
    </submittedName>
</protein>
<dbReference type="AlphaFoldDB" id="A0A1F6MV93"/>